<keyword evidence="2" id="KW-0479">Metal-binding</keyword>
<dbReference type="GO" id="GO:0008270">
    <property type="term" value="F:zinc ion binding"/>
    <property type="evidence" value="ECO:0007669"/>
    <property type="project" value="UniProtKB-KW"/>
</dbReference>
<evidence type="ECO:0000256" key="8">
    <source>
        <dbReference type="ARBA" id="ARBA00023163"/>
    </source>
</evidence>
<keyword evidence="3" id="KW-0677">Repeat</keyword>
<feature type="region of interest" description="Disordered" evidence="11">
    <location>
        <begin position="1"/>
        <end position="28"/>
    </location>
</feature>
<dbReference type="GO" id="GO:0000978">
    <property type="term" value="F:RNA polymerase II cis-regulatory region sequence-specific DNA binding"/>
    <property type="evidence" value="ECO:0007669"/>
    <property type="project" value="TreeGrafter"/>
</dbReference>
<keyword evidence="5" id="KW-0862">Zinc</keyword>
<feature type="region of interest" description="Disordered" evidence="11">
    <location>
        <begin position="458"/>
        <end position="536"/>
    </location>
</feature>
<dbReference type="SUPFAM" id="SSF57667">
    <property type="entry name" value="beta-beta-alpha zinc fingers"/>
    <property type="match status" value="6"/>
</dbReference>
<dbReference type="PANTHER" id="PTHR24384:SF189">
    <property type="entry name" value="C2H2-TYPE DOMAIN-CONTAINING PROTEIN-RELATED"/>
    <property type="match status" value="1"/>
</dbReference>
<dbReference type="SMART" id="SM00355">
    <property type="entry name" value="ZnF_C2H2"/>
    <property type="match status" value="8"/>
</dbReference>
<accession>A0A3Q3WKH2</accession>
<reference evidence="13" key="2">
    <citation type="submission" date="2025-09" db="UniProtKB">
        <authorList>
            <consortium name="Ensembl"/>
        </authorList>
    </citation>
    <scope>IDENTIFICATION</scope>
</reference>
<dbReference type="Pfam" id="PF13894">
    <property type="entry name" value="zf-C2H2_4"/>
    <property type="match status" value="1"/>
</dbReference>
<feature type="domain" description="C2H2-type" evidence="12">
    <location>
        <begin position="368"/>
        <end position="398"/>
    </location>
</feature>
<dbReference type="OMA" id="CHTEESA"/>
<evidence type="ECO:0000256" key="7">
    <source>
        <dbReference type="ARBA" id="ARBA00023125"/>
    </source>
</evidence>
<evidence type="ECO:0000313" key="13">
    <source>
        <dbReference type="Ensembl" id="ENSMMOP00000012832.1"/>
    </source>
</evidence>
<organism evidence="13 14">
    <name type="scientific">Mola mola</name>
    <name type="common">Ocean sunfish</name>
    <name type="synonym">Tetraodon mola</name>
    <dbReference type="NCBI Taxonomy" id="94237"/>
    <lineage>
        <taxon>Eukaryota</taxon>
        <taxon>Metazoa</taxon>
        <taxon>Chordata</taxon>
        <taxon>Craniata</taxon>
        <taxon>Vertebrata</taxon>
        <taxon>Euteleostomi</taxon>
        <taxon>Actinopterygii</taxon>
        <taxon>Neopterygii</taxon>
        <taxon>Teleostei</taxon>
        <taxon>Neoteleostei</taxon>
        <taxon>Acanthomorphata</taxon>
        <taxon>Eupercaria</taxon>
        <taxon>Tetraodontiformes</taxon>
        <taxon>Molidae</taxon>
        <taxon>Mola</taxon>
    </lineage>
</organism>
<evidence type="ECO:0000256" key="2">
    <source>
        <dbReference type="ARBA" id="ARBA00022723"/>
    </source>
</evidence>
<dbReference type="Gene3D" id="3.30.160.60">
    <property type="entry name" value="Classic Zinc Finger"/>
    <property type="match status" value="8"/>
</dbReference>
<keyword evidence="9" id="KW-0539">Nucleus</keyword>
<feature type="region of interest" description="Disordered" evidence="11">
    <location>
        <begin position="290"/>
        <end position="320"/>
    </location>
</feature>
<feature type="domain" description="C2H2-type" evidence="12">
    <location>
        <begin position="427"/>
        <end position="450"/>
    </location>
</feature>
<dbReference type="FunFam" id="3.30.160.60:FF:000925">
    <property type="entry name" value="Zinc finger protein 668"/>
    <property type="match status" value="1"/>
</dbReference>
<evidence type="ECO:0000256" key="9">
    <source>
        <dbReference type="ARBA" id="ARBA00023242"/>
    </source>
</evidence>
<feature type="domain" description="C2H2-type" evidence="12">
    <location>
        <begin position="97"/>
        <end position="124"/>
    </location>
</feature>
<protein>
    <recommendedName>
        <fullName evidence="12">C2H2-type domain-containing protein</fullName>
    </recommendedName>
</protein>
<feature type="compositionally biased region" description="Polar residues" evidence="11">
    <location>
        <begin position="13"/>
        <end position="25"/>
    </location>
</feature>
<dbReference type="PANTHER" id="PTHR24384">
    <property type="entry name" value="FINGER PUTATIVE TRANSCRIPTION FACTOR FAMILY-RELATED"/>
    <property type="match status" value="1"/>
</dbReference>
<evidence type="ECO:0000256" key="5">
    <source>
        <dbReference type="ARBA" id="ARBA00022833"/>
    </source>
</evidence>
<proteinExistence type="predicted"/>
<keyword evidence="14" id="KW-1185">Reference proteome</keyword>
<keyword evidence="7" id="KW-0238">DNA-binding</keyword>
<dbReference type="GO" id="GO:0005634">
    <property type="term" value="C:nucleus"/>
    <property type="evidence" value="ECO:0007669"/>
    <property type="project" value="UniProtKB-SubCell"/>
</dbReference>
<evidence type="ECO:0000256" key="3">
    <source>
        <dbReference type="ARBA" id="ARBA00022737"/>
    </source>
</evidence>
<reference evidence="13" key="1">
    <citation type="submission" date="2025-08" db="UniProtKB">
        <authorList>
            <consortium name="Ensembl"/>
        </authorList>
    </citation>
    <scope>IDENTIFICATION</scope>
</reference>
<name>A0A3Q3WKH2_MOLML</name>
<dbReference type="InterPro" id="IPR013087">
    <property type="entry name" value="Znf_C2H2_type"/>
</dbReference>
<dbReference type="PROSITE" id="PS50157">
    <property type="entry name" value="ZINC_FINGER_C2H2_2"/>
    <property type="match status" value="7"/>
</dbReference>
<feature type="compositionally biased region" description="Basic and acidic residues" evidence="11">
    <location>
        <begin position="469"/>
        <end position="482"/>
    </location>
</feature>
<comment type="subcellular location">
    <subcellularLocation>
        <location evidence="1">Nucleus</location>
    </subcellularLocation>
</comment>
<keyword evidence="4 10" id="KW-0863">Zinc-finger</keyword>
<evidence type="ECO:0000256" key="6">
    <source>
        <dbReference type="ARBA" id="ARBA00023015"/>
    </source>
</evidence>
<feature type="domain" description="C2H2-type" evidence="12">
    <location>
        <begin position="264"/>
        <end position="286"/>
    </location>
</feature>
<evidence type="ECO:0000256" key="10">
    <source>
        <dbReference type="PROSITE-ProRule" id="PRU00042"/>
    </source>
</evidence>
<dbReference type="PROSITE" id="PS00028">
    <property type="entry name" value="ZINC_FINGER_C2H2_1"/>
    <property type="match status" value="7"/>
</dbReference>
<feature type="domain" description="C2H2-type" evidence="12">
    <location>
        <begin position="236"/>
        <end position="263"/>
    </location>
</feature>
<dbReference type="Pfam" id="PF00096">
    <property type="entry name" value="zf-C2H2"/>
    <property type="match status" value="4"/>
</dbReference>
<feature type="domain" description="C2H2-type" evidence="12">
    <location>
        <begin position="31"/>
        <end position="60"/>
    </location>
</feature>
<dbReference type="InterPro" id="IPR036236">
    <property type="entry name" value="Znf_C2H2_sf"/>
</dbReference>
<evidence type="ECO:0000313" key="14">
    <source>
        <dbReference type="Proteomes" id="UP000261620"/>
    </source>
</evidence>
<dbReference type="InterPro" id="IPR050752">
    <property type="entry name" value="C2H2-ZF_domain"/>
</dbReference>
<dbReference type="AlphaFoldDB" id="A0A3Q3WKH2"/>
<dbReference type="GO" id="GO:0000981">
    <property type="term" value="F:DNA-binding transcription factor activity, RNA polymerase II-specific"/>
    <property type="evidence" value="ECO:0007669"/>
    <property type="project" value="TreeGrafter"/>
</dbReference>
<dbReference type="Proteomes" id="UP000261620">
    <property type="component" value="Unplaced"/>
</dbReference>
<evidence type="ECO:0000256" key="11">
    <source>
        <dbReference type="SAM" id="MobiDB-lite"/>
    </source>
</evidence>
<feature type="domain" description="C2H2-type" evidence="12">
    <location>
        <begin position="208"/>
        <end position="235"/>
    </location>
</feature>
<dbReference type="STRING" id="94237.ENSMMOP00000012832"/>
<sequence length="536" mass="61528">THLGRGARRWSRDVSQSRLMEQQPTKPRRPYHCPLCRQDFQFRYSSLLHQHQYLHTGQKPFCCPECGKKFAPAPAQEAVRGPGKENSHQNEELKRTFKCPLCPQTFLTPSNLRAHMLIHEAEYEMLERTPRPPAENNKNWDKGYPCPHCPCVYREETSLNSHLLSFHKSVAQYLENMAAPPPKKLINPSNNDNMQGKWRNDGNSIKSYKCSECGKSFRHRSVLELHMRIHSKDKPYQCKVCGKSFRFTSKSVFHDPQELKKKPFQCESCGRNYSRASALDAHRRCHEEKLVKSRNKSSGDSCHTEESAVDSKPSENLTDGPPEKLFKCSCGKAFTALMRLKTHQRFSRNIECSPEEMKEKPKKRCNDFYCSECKKAFSGHIALLNHQRWHANHSGDSAKRFQCEECGKVFTTKSFLHQVCQLQKKAFECNVCGLKFSRTSALQSHQLHHTAVLRKMEKEAQMPPPQKTLESETKKTEQEPVEPKNLISTSVAEDLHANETDEEVESYEPGDFNVQVISASESEDESRAQILGMGVL</sequence>
<dbReference type="Ensembl" id="ENSMMOT00000013043.1">
    <property type="protein sequence ID" value="ENSMMOP00000012832.1"/>
    <property type="gene ID" value="ENSMMOG00000009864.1"/>
</dbReference>
<evidence type="ECO:0000259" key="12">
    <source>
        <dbReference type="PROSITE" id="PS50157"/>
    </source>
</evidence>
<evidence type="ECO:0000256" key="4">
    <source>
        <dbReference type="ARBA" id="ARBA00022771"/>
    </source>
</evidence>
<keyword evidence="6" id="KW-0805">Transcription regulation</keyword>
<evidence type="ECO:0000256" key="1">
    <source>
        <dbReference type="ARBA" id="ARBA00004123"/>
    </source>
</evidence>
<keyword evidence="8" id="KW-0804">Transcription</keyword>